<dbReference type="EMBL" id="CM055096">
    <property type="protein sequence ID" value="KAJ7555738.1"/>
    <property type="molecule type" value="Genomic_DNA"/>
</dbReference>
<accession>A0ACC2DNB4</accession>
<comment type="caution">
    <text evidence="1">The sequence shown here is derived from an EMBL/GenBank/DDBJ whole genome shotgun (WGS) entry which is preliminary data.</text>
</comment>
<keyword evidence="2" id="KW-1185">Reference proteome</keyword>
<organism evidence="1 2">
    <name type="scientific">Diphasiastrum complanatum</name>
    <name type="common">Issler's clubmoss</name>
    <name type="synonym">Lycopodium complanatum</name>
    <dbReference type="NCBI Taxonomy" id="34168"/>
    <lineage>
        <taxon>Eukaryota</taxon>
        <taxon>Viridiplantae</taxon>
        <taxon>Streptophyta</taxon>
        <taxon>Embryophyta</taxon>
        <taxon>Tracheophyta</taxon>
        <taxon>Lycopodiopsida</taxon>
        <taxon>Lycopodiales</taxon>
        <taxon>Lycopodiaceae</taxon>
        <taxon>Lycopodioideae</taxon>
        <taxon>Diphasiastrum</taxon>
    </lineage>
</organism>
<gene>
    <name evidence="1" type="ORF">O6H91_05G052600</name>
</gene>
<evidence type="ECO:0000313" key="1">
    <source>
        <dbReference type="EMBL" id="KAJ7555738.1"/>
    </source>
</evidence>
<protein>
    <submittedName>
        <fullName evidence="1">Uncharacterized protein</fullName>
    </submittedName>
</protein>
<proteinExistence type="predicted"/>
<sequence>MRKLNDGNGGIPFFDVFRPCHPKSAIVSQAWIAGCGLRYLIWAIVRKASMGWSAVGWYTKPFVLRLHFTNKFVSAVVVQRPIGRIVAAATSQETQLRKQIGDTAGVAAAAKIGEILLEKMRLTEVSVVGFNLEKALQKTHQRDHEKIRIITDILSRNGIKFI</sequence>
<name>A0ACC2DNB4_DIPCM</name>
<evidence type="ECO:0000313" key="2">
    <source>
        <dbReference type="Proteomes" id="UP001162992"/>
    </source>
</evidence>
<dbReference type="Proteomes" id="UP001162992">
    <property type="component" value="Chromosome 5"/>
</dbReference>
<reference evidence="2" key="1">
    <citation type="journal article" date="2024" name="Proc. Natl. Acad. Sci. U.S.A.">
        <title>Extraordinary preservation of gene collinearity over three hundred million years revealed in homosporous lycophytes.</title>
        <authorList>
            <person name="Li C."/>
            <person name="Wickell D."/>
            <person name="Kuo L.Y."/>
            <person name="Chen X."/>
            <person name="Nie B."/>
            <person name="Liao X."/>
            <person name="Peng D."/>
            <person name="Ji J."/>
            <person name="Jenkins J."/>
            <person name="Williams M."/>
            <person name="Shu S."/>
            <person name="Plott C."/>
            <person name="Barry K."/>
            <person name="Rajasekar S."/>
            <person name="Grimwood J."/>
            <person name="Han X."/>
            <person name="Sun S."/>
            <person name="Hou Z."/>
            <person name="He W."/>
            <person name="Dai G."/>
            <person name="Sun C."/>
            <person name="Schmutz J."/>
            <person name="Leebens-Mack J.H."/>
            <person name="Li F.W."/>
            <person name="Wang L."/>
        </authorList>
    </citation>
    <scope>NUCLEOTIDE SEQUENCE [LARGE SCALE GENOMIC DNA]</scope>
    <source>
        <strain evidence="2">cv. PW_Plant_1</strain>
    </source>
</reference>